<feature type="transmembrane region" description="Helical" evidence="10">
    <location>
        <begin position="354"/>
        <end position="379"/>
    </location>
</feature>
<keyword evidence="12" id="KW-1185">Reference proteome</keyword>
<keyword evidence="4" id="KW-1003">Cell membrane</keyword>
<dbReference type="GO" id="GO:0005886">
    <property type="term" value="C:plasma membrane"/>
    <property type="evidence" value="ECO:0007669"/>
    <property type="project" value="UniProtKB-SubCell"/>
</dbReference>
<feature type="transmembrane region" description="Helical" evidence="10">
    <location>
        <begin position="50"/>
        <end position="71"/>
    </location>
</feature>
<evidence type="ECO:0000256" key="4">
    <source>
        <dbReference type="ARBA" id="ARBA00022475"/>
    </source>
</evidence>
<dbReference type="Proteomes" id="UP000595917">
    <property type="component" value="Chromosome"/>
</dbReference>
<name>A0A7T7XRX6_9SPIR</name>
<organism evidence="11 12">
    <name type="scientific">Breznakiella homolactica</name>
    <dbReference type="NCBI Taxonomy" id="2798577"/>
    <lineage>
        <taxon>Bacteria</taxon>
        <taxon>Pseudomonadati</taxon>
        <taxon>Spirochaetota</taxon>
        <taxon>Spirochaetia</taxon>
        <taxon>Spirochaetales</taxon>
        <taxon>Breznakiellaceae</taxon>
        <taxon>Breznakiella</taxon>
    </lineage>
</organism>
<feature type="transmembrane region" description="Helical" evidence="10">
    <location>
        <begin position="235"/>
        <end position="256"/>
    </location>
</feature>
<evidence type="ECO:0000256" key="1">
    <source>
        <dbReference type="ARBA" id="ARBA00004651"/>
    </source>
</evidence>
<dbReference type="AlphaFoldDB" id="A0A7T7XRX6"/>
<evidence type="ECO:0000256" key="7">
    <source>
        <dbReference type="ARBA" id="ARBA00023065"/>
    </source>
</evidence>
<feature type="transmembrane region" description="Helical" evidence="10">
    <location>
        <begin position="312"/>
        <end position="334"/>
    </location>
</feature>
<dbReference type="PANTHER" id="PTHR43298:SF2">
    <property type="entry name" value="FMN_FAD EXPORTER YEEO-RELATED"/>
    <property type="match status" value="1"/>
</dbReference>
<keyword evidence="5 10" id="KW-0812">Transmembrane</keyword>
<keyword evidence="6 10" id="KW-1133">Transmembrane helix</keyword>
<feature type="transmembrane region" description="Helical" evidence="10">
    <location>
        <begin position="9"/>
        <end position="30"/>
    </location>
</feature>
<evidence type="ECO:0000256" key="10">
    <source>
        <dbReference type="SAM" id="Phobius"/>
    </source>
</evidence>
<sequence length="457" mass="49846">MGTMPVNRLLISMSLPMVVAMVIQALYNIVDSLFVARLGEDALTAVSLAFPIQNAMIAIATGTGVGINALLSKSLGEKNFKEANRTANNGIFLGFLSYLLFLVFGLIGSRWFFAIQTDIGPIVDYGFDYLFIITVAGFGVFGQITFDRLLQATGRSFYTMLTQGTGAIINIILDPIFIFGLFGFPALGVKGAALATVIGQWIAMALSIIFNLRFNHDIRISLKGFRPNLFTIKGIYSVGVPSIIMASIGSVMNFGVNKILLALSSTAAAVFGVYYKLQSFIFMPVFGINNGLVPIIAYNFGARKKDRIKKSIICGFAYATAIMVLGFLIFQIFPARLLALFNASDTMIEIGVRALRVISISFIGAGFCIITSTVLQALFNSKLSMFVSIARQLVVLLPAAFILSEIGGLRLVWWSFPIAEIASVCLSAVFLRKVYNKEVRHLSPDWAETPIYPESRP</sequence>
<evidence type="ECO:0000256" key="2">
    <source>
        <dbReference type="ARBA" id="ARBA00022448"/>
    </source>
</evidence>
<feature type="transmembrane region" description="Helical" evidence="10">
    <location>
        <begin position="386"/>
        <end position="406"/>
    </location>
</feature>
<dbReference type="InterPro" id="IPR002528">
    <property type="entry name" value="MATE_fam"/>
</dbReference>
<dbReference type="CDD" id="cd13144">
    <property type="entry name" value="MATE_like_4"/>
    <property type="match status" value="1"/>
</dbReference>
<feature type="transmembrane region" description="Helical" evidence="10">
    <location>
        <begin position="125"/>
        <end position="146"/>
    </location>
</feature>
<dbReference type="GO" id="GO:0042910">
    <property type="term" value="F:xenobiotic transmembrane transporter activity"/>
    <property type="evidence" value="ECO:0007669"/>
    <property type="project" value="InterPro"/>
</dbReference>
<protein>
    <recommendedName>
        <fullName evidence="9">Multidrug-efflux transporter</fullName>
    </recommendedName>
</protein>
<keyword evidence="3" id="KW-0050">Antiport</keyword>
<dbReference type="Pfam" id="PF01554">
    <property type="entry name" value="MatE"/>
    <property type="match status" value="2"/>
</dbReference>
<proteinExistence type="predicted"/>
<evidence type="ECO:0000256" key="3">
    <source>
        <dbReference type="ARBA" id="ARBA00022449"/>
    </source>
</evidence>
<feature type="transmembrane region" description="Helical" evidence="10">
    <location>
        <begin position="412"/>
        <end position="431"/>
    </location>
</feature>
<feature type="transmembrane region" description="Helical" evidence="10">
    <location>
        <begin position="193"/>
        <end position="214"/>
    </location>
</feature>
<evidence type="ECO:0000256" key="8">
    <source>
        <dbReference type="ARBA" id="ARBA00023136"/>
    </source>
</evidence>
<dbReference type="GO" id="GO:0006811">
    <property type="term" value="P:monoatomic ion transport"/>
    <property type="evidence" value="ECO:0007669"/>
    <property type="project" value="UniProtKB-KW"/>
</dbReference>
<feature type="transmembrane region" description="Helical" evidence="10">
    <location>
        <begin position="167"/>
        <end position="187"/>
    </location>
</feature>
<evidence type="ECO:0000256" key="5">
    <source>
        <dbReference type="ARBA" id="ARBA00022692"/>
    </source>
</evidence>
<reference evidence="11" key="1">
    <citation type="submission" date="2021-01" db="EMBL/GenBank/DDBJ databases">
        <title>Description of Breznakiella homolactica.</title>
        <authorList>
            <person name="Song Y."/>
            <person name="Brune A."/>
        </authorList>
    </citation>
    <scope>NUCLEOTIDE SEQUENCE</scope>
    <source>
        <strain evidence="11">RmG30</strain>
    </source>
</reference>
<gene>
    <name evidence="11" type="ORF">JFL75_11305</name>
</gene>
<evidence type="ECO:0000256" key="6">
    <source>
        <dbReference type="ARBA" id="ARBA00022989"/>
    </source>
</evidence>
<evidence type="ECO:0000313" key="12">
    <source>
        <dbReference type="Proteomes" id="UP000595917"/>
    </source>
</evidence>
<dbReference type="PIRSF" id="PIRSF006603">
    <property type="entry name" value="DinF"/>
    <property type="match status" value="1"/>
</dbReference>
<dbReference type="InterPro" id="IPR048279">
    <property type="entry name" value="MdtK-like"/>
</dbReference>
<dbReference type="NCBIfam" id="TIGR00797">
    <property type="entry name" value="matE"/>
    <property type="match status" value="1"/>
</dbReference>
<feature type="transmembrane region" description="Helical" evidence="10">
    <location>
        <begin position="280"/>
        <end position="300"/>
    </location>
</feature>
<dbReference type="PANTHER" id="PTHR43298">
    <property type="entry name" value="MULTIDRUG RESISTANCE PROTEIN NORM-RELATED"/>
    <property type="match status" value="1"/>
</dbReference>
<evidence type="ECO:0000256" key="9">
    <source>
        <dbReference type="ARBA" id="ARBA00031636"/>
    </source>
</evidence>
<comment type="subcellular location">
    <subcellularLocation>
        <location evidence="1">Cell membrane</location>
        <topology evidence="1">Multi-pass membrane protein</topology>
    </subcellularLocation>
</comment>
<keyword evidence="2" id="KW-0813">Transport</keyword>
<keyword evidence="7" id="KW-0406">Ion transport</keyword>
<dbReference type="KEGG" id="bhc:JFL75_11305"/>
<evidence type="ECO:0000313" key="11">
    <source>
        <dbReference type="EMBL" id="QQO11380.1"/>
    </source>
</evidence>
<feature type="transmembrane region" description="Helical" evidence="10">
    <location>
        <begin position="91"/>
        <end position="113"/>
    </location>
</feature>
<dbReference type="EMBL" id="CP067089">
    <property type="protein sequence ID" value="QQO11380.1"/>
    <property type="molecule type" value="Genomic_DNA"/>
</dbReference>
<dbReference type="GO" id="GO:0015297">
    <property type="term" value="F:antiporter activity"/>
    <property type="evidence" value="ECO:0007669"/>
    <property type="project" value="UniProtKB-KW"/>
</dbReference>
<accession>A0A7T7XRX6</accession>
<dbReference type="InterPro" id="IPR050222">
    <property type="entry name" value="MATE_MdtK"/>
</dbReference>
<keyword evidence="8 10" id="KW-0472">Membrane</keyword>